<dbReference type="Gene3D" id="3.40.640.10">
    <property type="entry name" value="Type I PLP-dependent aspartate aminotransferase-like (Major domain)"/>
    <property type="match status" value="1"/>
</dbReference>
<evidence type="ECO:0000256" key="5">
    <source>
        <dbReference type="ARBA" id="ARBA00022898"/>
    </source>
</evidence>
<dbReference type="NCBIfam" id="TIGR01979">
    <property type="entry name" value="sufS"/>
    <property type="match status" value="1"/>
</dbReference>
<evidence type="ECO:0000256" key="1">
    <source>
        <dbReference type="ARBA" id="ARBA00001933"/>
    </source>
</evidence>
<dbReference type="RefSeq" id="WP_005000208.1">
    <property type="nucleotide sequence ID" value="NZ_CH672427.1"/>
</dbReference>
<dbReference type="HOGENOM" id="CLU_003433_2_5_6"/>
<dbReference type="STRING" id="314278.NB231_04905"/>
<dbReference type="Proteomes" id="UP000003374">
    <property type="component" value="Unassembled WGS sequence"/>
</dbReference>
<dbReference type="CDD" id="cd06453">
    <property type="entry name" value="SufS_like"/>
    <property type="match status" value="1"/>
</dbReference>
<organism evidence="10 11">
    <name type="scientific">Nitrococcus mobilis Nb-231</name>
    <dbReference type="NCBI Taxonomy" id="314278"/>
    <lineage>
        <taxon>Bacteria</taxon>
        <taxon>Pseudomonadati</taxon>
        <taxon>Pseudomonadota</taxon>
        <taxon>Gammaproteobacteria</taxon>
        <taxon>Chromatiales</taxon>
        <taxon>Ectothiorhodospiraceae</taxon>
        <taxon>Nitrococcus</taxon>
    </lineage>
</organism>
<keyword evidence="4 8" id="KW-0808">Transferase</keyword>
<evidence type="ECO:0000313" key="10">
    <source>
        <dbReference type="EMBL" id="EAR22220.1"/>
    </source>
</evidence>
<evidence type="ECO:0000256" key="8">
    <source>
        <dbReference type="RuleBase" id="RU004506"/>
    </source>
</evidence>
<dbReference type="InterPro" id="IPR020578">
    <property type="entry name" value="Aminotrans_V_PyrdxlP_BS"/>
</dbReference>
<dbReference type="PIRSF" id="PIRSF005572">
    <property type="entry name" value="NifS"/>
    <property type="match status" value="1"/>
</dbReference>
<reference evidence="10 11" key="1">
    <citation type="submission" date="2006-02" db="EMBL/GenBank/DDBJ databases">
        <authorList>
            <person name="Waterbury J."/>
            <person name="Ferriera S."/>
            <person name="Johnson J."/>
            <person name="Kravitz S."/>
            <person name="Halpern A."/>
            <person name="Remington K."/>
            <person name="Beeson K."/>
            <person name="Tran B."/>
            <person name="Rogers Y.-H."/>
            <person name="Friedman R."/>
            <person name="Venter J.C."/>
        </authorList>
    </citation>
    <scope>NUCLEOTIDE SEQUENCE [LARGE SCALE GENOMIC DNA]</scope>
    <source>
        <strain evidence="10 11">Nb-231</strain>
    </source>
</reference>
<comment type="caution">
    <text evidence="10">The sequence shown here is derived from an EMBL/GenBank/DDBJ whole genome shotgun (WGS) entry which is preliminary data.</text>
</comment>
<evidence type="ECO:0000256" key="4">
    <source>
        <dbReference type="ARBA" id="ARBA00022679"/>
    </source>
</evidence>
<proteinExistence type="inferred from homology"/>
<dbReference type="EMBL" id="AAOF01000004">
    <property type="protein sequence ID" value="EAR22220.1"/>
    <property type="molecule type" value="Genomic_DNA"/>
</dbReference>
<evidence type="ECO:0000259" key="9">
    <source>
        <dbReference type="Pfam" id="PF00266"/>
    </source>
</evidence>
<gene>
    <name evidence="10" type="ORF">NB231_04905</name>
</gene>
<comment type="function">
    <text evidence="2 8">Catalyzes the removal of elemental sulfur and selenium atoms from L-cysteine, L-cystine, L-selenocysteine, and L-selenocystine to produce L-alanine.</text>
</comment>
<dbReference type="GO" id="GO:0031071">
    <property type="term" value="F:cysteine desulfurase activity"/>
    <property type="evidence" value="ECO:0007669"/>
    <property type="project" value="UniProtKB-UniRule"/>
</dbReference>
<dbReference type="Gene3D" id="3.90.1150.10">
    <property type="entry name" value="Aspartate Aminotransferase, domain 1"/>
    <property type="match status" value="1"/>
</dbReference>
<dbReference type="InterPro" id="IPR015421">
    <property type="entry name" value="PyrdxlP-dep_Trfase_major"/>
</dbReference>
<evidence type="ECO:0000256" key="7">
    <source>
        <dbReference type="RuleBase" id="RU004504"/>
    </source>
</evidence>
<dbReference type="GO" id="GO:0008483">
    <property type="term" value="F:transaminase activity"/>
    <property type="evidence" value="ECO:0007669"/>
    <property type="project" value="UniProtKB-KW"/>
</dbReference>
<dbReference type="Pfam" id="PF00266">
    <property type="entry name" value="Aminotran_5"/>
    <property type="match status" value="1"/>
</dbReference>
<dbReference type="InterPro" id="IPR010970">
    <property type="entry name" value="Cys_dSase_SufS"/>
</dbReference>
<dbReference type="SUPFAM" id="SSF53383">
    <property type="entry name" value="PLP-dependent transferases"/>
    <property type="match status" value="1"/>
</dbReference>
<keyword evidence="11" id="KW-1185">Reference proteome</keyword>
<dbReference type="GO" id="GO:0030170">
    <property type="term" value="F:pyridoxal phosphate binding"/>
    <property type="evidence" value="ECO:0007669"/>
    <property type="project" value="UniProtKB-UniRule"/>
</dbReference>
<dbReference type="InterPro" id="IPR000192">
    <property type="entry name" value="Aminotrans_V_dom"/>
</dbReference>
<dbReference type="PANTHER" id="PTHR43586">
    <property type="entry name" value="CYSTEINE DESULFURASE"/>
    <property type="match status" value="1"/>
</dbReference>
<comment type="catalytic activity">
    <reaction evidence="6 8">
        <text>(sulfur carrier)-H + L-cysteine = (sulfur carrier)-SH + L-alanine</text>
        <dbReference type="Rhea" id="RHEA:43892"/>
        <dbReference type="Rhea" id="RHEA-COMP:14737"/>
        <dbReference type="Rhea" id="RHEA-COMP:14739"/>
        <dbReference type="ChEBI" id="CHEBI:29917"/>
        <dbReference type="ChEBI" id="CHEBI:35235"/>
        <dbReference type="ChEBI" id="CHEBI:57972"/>
        <dbReference type="ChEBI" id="CHEBI:64428"/>
        <dbReference type="EC" id="2.8.1.7"/>
    </reaction>
</comment>
<dbReference type="eggNOG" id="COG0520">
    <property type="taxonomic scope" value="Bacteria"/>
</dbReference>
<dbReference type="InterPro" id="IPR016454">
    <property type="entry name" value="Cysteine_dSase"/>
</dbReference>
<evidence type="ECO:0000313" key="11">
    <source>
        <dbReference type="Proteomes" id="UP000003374"/>
    </source>
</evidence>
<dbReference type="PANTHER" id="PTHR43586:SF8">
    <property type="entry name" value="CYSTEINE DESULFURASE 1, CHLOROPLASTIC"/>
    <property type="match status" value="1"/>
</dbReference>
<dbReference type="OrthoDB" id="9808002at2"/>
<dbReference type="PROSITE" id="PS00595">
    <property type="entry name" value="AA_TRANSFER_CLASS_5"/>
    <property type="match status" value="1"/>
</dbReference>
<comment type="similarity">
    <text evidence="3 8">Belongs to the class-V pyridoxal-phosphate-dependent aminotransferase family. Csd subfamily.</text>
</comment>
<evidence type="ECO:0000256" key="3">
    <source>
        <dbReference type="ARBA" id="ARBA00010447"/>
    </source>
</evidence>
<sequence>MSTVNPVQEHAAVAPLAVERIRADFPILAQPMNGKRLVFLDSAASAQKPVAVIRAIEECYQNYYANIHRGVYQLSQRSTQAYEAVRGKVRALLNGADDREVVFVRGATEAINLVAHSYVRPRLGPGDEILITGMEHHSNIVPWQLLCEQAGATLVVSPITDTGEVDLEDFRSRLTARTKFVSVVHVSNALGTVNPVQEMIAAAHERGAAVLVDGAQSVPHLSVDVAELGCDFYCFSGHKIYGPSGVGVLWGRLDLLREMPPYQGGGEMIRYVTFERSEFAEPPQRFEAGTPNIAGVVGLGAAIDYVHAIGTERVAAHEHALLDYATARLGEVEGVRIIGTAAAKAGVISFVLGRVHPHDIGTVLDLEGVAIRAGHHCAQPVMQRYGIAATARASFGVYNTYDDVDALVRALGKVRELFI</sequence>
<dbReference type="InterPro" id="IPR015422">
    <property type="entry name" value="PyrdxlP-dep_Trfase_small"/>
</dbReference>
<dbReference type="InterPro" id="IPR015424">
    <property type="entry name" value="PyrdxlP-dep_Trfase"/>
</dbReference>
<evidence type="ECO:0000256" key="6">
    <source>
        <dbReference type="ARBA" id="ARBA00050776"/>
    </source>
</evidence>
<feature type="domain" description="Aminotransferase class V" evidence="9">
    <location>
        <begin position="38"/>
        <end position="407"/>
    </location>
</feature>
<dbReference type="GO" id="GO:0006534">
    <property type="term" value="P:cysteine metabolic process"/>
    <property type="evidence" value="ECO:0007669"/>
    <property type="project" value="UniProtKB-UniRule"/>
</dbReference>
<dbReference type="EC" id="2.8.1.7" evidence="8"/>
<dbReference type="AlphaFoldDB" id="A4BQ65"/>
<keyword evidence="5 8" id="KW-0663">Pyridoxal phosphate</keyword>
<name>A4BQ65_9GAMM</name>
<evidence type="ECO:0000256" key="2">
    <source>
        <dbReference type="ARBA" id="ARBA00002824"/>
    </source>
</evidence>
<keyword evidence="10" id="KW-0032">Aminotransferase</keyword>
<accession>A4BQ65</accession>
<protein>
    <recommendedName>
        <fullName evidence="8">Cysteine desulfurase</fullName>
        <ecNumber evidence="8">2.8.1.7</ecNumber>
    </recommendedName>
</protein>
<comment type="cofactor">
    <cofactor evidence="1 7">
        <name>pyridoxal 5'-phosphate</name>
        <dbReference type="ChEBI" id="CHEBI:597326"/>
    </cofactor>
</comment>